<sequence>MKFTLPDQLPVTVAELDELADQATKEIRVYQTRHEAGDELSVEDAERLEYLLDSRDKIIAARDEAASAEQDHTSRLASLLDRANAPAAEESAEDTTDADSDDASESGEVIAEAEQITEEAAEEQQAVAASAQRPVTFAGAAPADQLPDAAEDTGEPAKRWELLPSAPRYASFGTEKVTSREIALAIDSVKPGQRTGMQPTGRRDLAGVAFATQAIAKMERPHGTIIEDPQQLHVALDRLADEIPGHGAVSAQTLVASGGWCAPSEQLYDFCDTPAAANLISLPEITIRRGGIRFPAEPDFSELLTGFHFTETELEATDQEGNPTAIKDCVEVPCPDEMVEYRLEAIGWCVKAGILQRQGWPELIQKFIDEFLVAHQYRVSALTVSKMVAASVAKTVPTDAVLGATSGVLNGLHVQARNLQLKTRKATIEGVAPVWFRDVLRADLALREGLDVLAVTDAQIDNWLAVRGIYLQYEHTWQSLDEGKPGHLDTTWWPDSVQVLLYPAGAFFRSLDNVITLGVQYPMEQVQQNRYTHGFVEDAFLVGKRCDPSLLVTVPLCVNGAVGAREQIVCTGADNGSGEGEGEG</sequence>
<comment type="caution">
    <text evidence="2">The sequence shown here is derived from an EMBL/GenBank/DDBJ whole genome shotgun (WGS) entry which is preliminary data.</text>
</comment>
<dbReference type="InterPro" id="IPR047790">
    <property type="entry name" value="MCP_Sipho"/>
</dbReference>
<dbReference type="EMBL" id="BCTB01000042">
    <property type="protein sequence ID" value="GAT16288.1"/>
    <property type="molecule type" value="Genomic_DNA"/>
</dbReference>
<dbReference type="RefSeq" id="WP_003925140.1">
    <property type="nucleotide sequence ID" value="NZ_BCTB01000042.1"/>
</dbReference>
<reference evidence="3" key="2">
    <citation type="submission" date="2016-02" db="EMBL/GenBank/DDBJ databases">
        <title>Draft genome sequence of five rapidly growing Mycobacterium species.</title>
        <authorList>
            <person name="Katahira K."/>
            <person name="Gotou Y."/>
            <person name="Iida K."/>
            <person name="Ogura Y."/>
            <person name="Hayashi T."/>
        </authorList>
    </citation>
    <scope>NUCLEOTIDE SEQUENCE [LARGE SCALE GENOMIC DNA]</scope>
    <source>
        <strain evidence="3">JCM6362</strain>
    </source>
</reference>
<dbReference type="OrthoDB" id="4519985at2"/>
<proteinExistence type="predicted"/>
<organism evidence="2 3">
    <name type="scientific">Mycolicibacterium thermoresistibile</name>
    <name type="common">Mycobacterium thermoresistibile</name>
    <dbReference type="NCBI Taxonomy" id="1797"/>
    <lineage>
        <taxon>Bacteria</taxon>
        <taxon>Bacillati</taxon>
        <taxon>Actinomycetota</taxon>
        <taxon>Actinomycetes</taxon>
        <taxon>Mycobacteriales</taxon>
        <taxon>Mycobacteriaceae</taxon>
        <taxon>Mycolicibacterium</taxon>
    </lineage>
</organism>
<name>A0A100XH55_MYCTH</name>
<dbReference type="STRING" id="1797.RMCT_3257"/>
<dbReference type="Proteomes" id="UP000069654">
    <property type="component" value="Unassembled WGS sequence"/>
</dbReference>
<dbReference type="OMA" id="GWCAPSE"/>
<feature type="compositionally biased region" description="Acidic residues" evidence="1">
    <location>
        <begin position="90"/>
        <end position="105"/>
    </location>
</feature>
<protein>
    <submittedName>
        <fullName evidence="2">Mycobacteriophage protein</fullName>
    </submittedName>
</protein>
<feature type="region of interest" description="Disordered" evidence="1">
    <location>
        <begin position="84"/>
        <end position="107"/>
    </location>
</feature>
<evidence type="ECO:0000313" key="3">
    <source>
        <dbReference type="Proteomes" id="UP000069654"/>
    </source>
</evidence>
<accession>A0A100XH55</accession>
<evidence type="ECO:0000256" key="1">
    <source>
        <dbReference type="SAM" id="MobiDB-lite"/>
    </source>
</evidence>
<gene>
    <name evidence="2" type="ORF">RMCT_3257</name>
</gene>
<evidence type="ECO:0000313" key="2">
    <source>
        <dbReference type="EMBL" id="GAT16288.1"/>
    </source>
</evidence>
<reference evidence="2 3" key="1">
    <citation type="journal article" date="2016" name="Genome Announc.">
        <title>Draft Genome Sequences of Five Rapidly Growing Mycobacterium Species, M. thermoresistibile, M. fortuitum subsp. acetamidolyticum, M. canariasense, M. brisbanense, and M. novocastrense.</title>
        <authorList>
            <person name="Katahira K."/>
            <person name="Ogura Y."/>
            <person name="Gotoh Y."/>
            <person name="Hayashi T."/>
        </authorList>
    </citation>
    <scope>NUCLEOTIDE SEQUENCE [LARGE SCALE GENOMIC DNA]</scope>
    <source>
        <strain evidence="2 3">JCM6362</strain>
    </source>
</reference>
<dbReference type="NCBIfam" id="NF033847">
    <property type="entry name" value="MCP_Sipho"/>
    <property type="match status" value="1"/>
</dbReference>
<dbReference type="AlphaFoldDB" id="A0A100XH55"/>